<name>A0ABQ8CBM8_BRANA</name>
<gene>
    <name evidence="1" type="ORF">HID58_028889</name>
</gene>
<sequence>MKEFVPYDIDIPWRGQDLIRTSRWMWKTDNGVVNGLEYPSDELFRNFLDGQASGSGADQTDPPGFNDFALDLNSFFNFGMPSNGLHLVTEALKASCTEARTALNKAEVAEI</sequence>
<reference evidence="1 2" key="1">
    <citation type="submission" date="2021-05" db="EMBL/GenBank/DDBJ databases">
        <title>Genome Assembly of Synthetic Allotetraploid Brassica napus Reveals Homoeologous Exchanges between Subgenomes.</title>
        <authorList>
            <person name="Davis J.T."/>
        </authorList>
    </citation>
    <scope>NUCLEOTIDE SEQUENCE [LARGE SCALE GENOMIC DNA]</scope>
    <source>
        <strain evidence="2">cv. Da-Ae</strain>
        <tissue evidence="1">Seedling</tissue>
    </source>
</reference>
<comment type="caution">
    <text evidence="1">The sequence shown here is derived from an EMBL/GenBank/DDBJ whole genome shotgun (WGS) entry which is preliminary data.</text>
</comment>
<dbReference type="Proteomes" id="UP000824890">
    <property type="component" value="Unassembled WGS sequence"/>
</dbReference>
<organism evidence="1 2">
    <name type="scientific">Brassica napus</name>
    <name type="common">Rape</name>
    <dbReference type="NCBI Taxonomy" id="3708"/>
    <lineage>
        <taxon>Eukaryota</taxon>
        <taxon>Viridiplantae</taxon>
        <taxon>Streptophyta</taxon>
        <taxon>Embryophyta</taxon>
        <taxon>Tracheophyta</taxon>
        <taxon>Spermatophyta</taxon>
        <taxon>Magnoliopsida</taxon>
        <taxon>eudicotyledons</taxon>
        <taxon>Gunneridae</taxon>
        <taxon>Pentapetalae</taxon>
        <taxon>rosids</taxon>
        <taxon>malvids</taxon>
        <taxon>Brassicales</taxon>
        <taxon>Brassicaceae</taxon>
        <taxon>Brassiceae</taxon>
        <taxon>Brassica</taxon>
    </lineage>
</organism>
<evidence type="ECO:0000313" key="1">
    <source>
        <dbReference type="EMBL" id="KAH0914443.1"/>
    </source>
</evidence>
<keyword evidence="2" id="KW-1185">Reference proteome</keyword>
<proteinExistence type="predicted"/>
<accession>A0ABQ8CBM8</accession>
<protein>
    <submittedName>
        <fullName evidence="1">Uncharacterized protein</fullName>
    </submittedName>
</protein>
<dbReference type="EMBL" id="JAGKQM010000008">
    <property type="protein sequence ID" value="KAH0914443.1"/>
    <property type="molecule type" value="Genomic_DNA"/>
</dbReference>
<evidence type="ECO:0000313" key="2">
    <source>
        <dbReference type="Proteomes" id="UP000824890"/>
    </source>
</evidence>